<protein>
    <recommendedName>
        <fullName evidence="3">Zn-finger protein</fullName>
    </recommendedName>
</protein>
<dbReference type="PANTHER" id="PTHR42195">
    <property type="entry name" value="UCP015877 FAMILY PROTEIN"/>
    <property type="match status" value="1"/>
</dbReference>
<dbReference type="PIRSF" id="PIRSF015877">
    <property type="entry name" value="UCP015877"/>
    <property type="match status" value="1"/>
</dbReference>
<dbReference type="KEGG" id="mefw:F1737_03240"/>
<keyword evidence="2" id="KW-1185">Reference proteome</keyword>
<dbReference type="AlphaFoldDB" id="A0AA97I3D6"/>
<gene>
    <name evidence="1" type="ORF">F1737_03240</name>
</gene>
<evidence type="ECO:0008006" key="3">
    <source>
        <dbReference type="Google" id="ProtNLM"/>
    </source>
</evidence>
<dbReference type="InterPro" id="IPR012041">
    <property type="entry name" value="Znf_CPxCG-like"/>
</dbReference>
<sequence>MYPEYFCPGCGDECEHEILKESGDLLVQCKCCSNIHHVPKEKEPEEIVVKAIVSVEDNSKKGIVELMEDEVVSLGDLLVGEVDGEPVGVEVTAIEIEDKRKKRAVSKDIDTLWTRVVDKVLVKVSYHDGRKTIPLYVESDGEEDFIIGDVYQTGKYRYKVTHIKLRDGAMMRKEGWKAYARKIKRVYGIKSR</sequence>
<organism evidence="1 2">
    <name type="scientific">Methanochimaera problematica</name>
    <dbReference type="NCBI Taxonomy" id="2609417"/>
    <lineage>
        <taxon>Archaea</taxon>
        <taxon>Methanobacteriati</taxon>
        <taxon>Methanobacteriota</taxon>
        <taxon>Stenosarchaea group</taxon>
        <taxon>Methanomicrobia</taxon>
        <taxon>Methanomicrobiales</taxon>
        <taxon>Methanomicrobiaceae</taxon>
        <taxon>Methanochimaera</taxon>
    </lineage>
</organism>
<proteinExistence type="predicted"/>
<dbReference type="Pfam" id="PF19769">
    <property type="entry name" value="CPxCG_zf"/>
    <property type="match status" value="1"/>
</dbReference>
<name>A0AA97I3D6_9EURY</name>
<evidence type="ECO:0000313" key="1">
    <source>
        <dbReference type="EMBL" id="WOF15776.1"/>
    </source>
</evidence>
<reference evidence="1 2" key="1">
    <citation type="submission" date="2019-09" db="EMBL/GenBank/DDBJ databases">
        <title>The complete genome of Methanoplanus sp. FWC-SCC4.</title>
        <authorList>
            <person name="Chen S.-C."/>
            <person name="Zhou Y.-Z."/>
            <person name="Lai M.-C."/>
        </authorList>
    </citation>
    <scope>NUCLEOTIDE SEQUENCE [LARGE SCALE GENOMIC DNA]</scope>
    <source>
        <strain evidence="1 2">FWC-SCC4</strain>
    </source>
</reference>
<dbReference type="Proteomes" id="UP001301797">
    <property type="component" value="Chromosome"/>
</dbReference>
<accession>A0AA97I3D6</accession>
<dbReference type="EMBL" id="CP043875">
    <property type="protein sequence ID" value="WOF15776.1"/>
    <property type="molecule type" value="Genomic_DNA"/>
</dbReference>
<evidence type="ECO:0000313" key="2">
    <source>
        <dbReference type="Proteomes" id="UP001301797"/>
    </source>
</evidence>
<dbReference type="PANTHER" id="PTHR42195:SF1">
    <property type="entry name" value="ZINC FINGER PROTEIN"/>
    <property type="match status" value="1"/>
</dbReference>